<reference evidence="1 2" key="1">
    <citation type="journal article" date="2019" name="J. Gen. Appl. Microbiol.">
        <title>Aerobic degradation of cis-dichloroethene by the marine bacterium Marinobacter salsuginis strain 5N-3.</title>
        <authorList>
            <person name="Inoue Y."/>
            <person name="Fukunaga Y."/>
            <person name="Katsumata H."/>
            <person name="Ohji S."/>
            <person name="Hosoyama A."/>
            <person name="Mori K."/>
            <person name="Ando K."/>
        </authorList>
    </citation>
    <scope>NUCLEOTIDE SEQUENCE [LARGE SCALE GENOMIC DNA]</scope>
    <source>
        <strain evidence="1 2">NBRC 109114</strain>
    </source>
</reference>
<sequence>MDCDDWVTEDGQPLDTPISVRANMALERLVNAGWLREERIGVRTMIVMPPVVQKFLEQLQQFAEEGPKRVGGKVQLIYNSLLAIERAPKEQAGVLPEAAKEARNLVASLGGTSIRVREIMEALVQHETTGAFVAHFFKEYISSVYIQDYQEIRTNNHPLRHRHDIVRIATWLRDDAETRAVMLEEYRRLFSLSDLDDATIHFERDIGRLLKFQQIQLLLDRLDDSVTRATRQALAFIQYRLRTPDRIEQAIENTIETLISDPASENYILTPFAAGPLFSEEQLREPRKVRKDPVISPIRSAVMTPEQKALSDLRREMQRARQVTRQAIRNYLRENGPSEPGQSLSSEDLSIRTVNEFLIFQELSRASFLRERIPVAYHRSIPLLRDVEGYEFSLTGEVCVNEYLEVPQFKIQKARSR</sequence>
<proteinExistence type="predicted"/>
<evidence type="ECO:0000313" key="2">
    <source>
        <dbReference type="Proteomes" id="UP000387223"/>
    </source>
</evidence>
<comment type="caution">
    <text evidence="1">The sequence shown here is derived from an EMBL/GenBank/DDBJ whole genome shotgun (WGS) entry which is preliminary data.</text>
</comment>
<accession>A0A5M3Q3Q7</accession>
<dbReference type="Pfam" id="PF18982">
    <property type="entry name" value="JetA"/>
    <property type="match status" value="1"/>
</dbReference>
<dbReference type="AlphaFoldDB" id="A0A5M3Q3Q7"/>
<evidence type="ECO:0000313" key="1">
    <source>
        <dbReference type="EMBL" id="GBO89895.1"/>
    </source>
</evidence>
<protein>
    <submittedName>
        <fullName evidence="1">Uncharacterized protein</fullName>
    </submittedName>
</protein>
<organism evidence="1 2">
    <name type="scientific">Marinobacter salsuginis</name>
    <dbReference type="NCBI Taxonomy" id="418719"/>
    <lineage>
        <taxon>Bacteria</taxon>
        <taxon>Pseudomonadati</taxon>
        <taxon>Pseudomonadota</taxon>
        <taxon>Gammaproteobacteria</taxon>
        <taxon>Pseudomonadales</taxon>
        <taxon>Marinobacteraceae</taxon>
        <taxon>Marinobacter</taxon>
    </lineage>
</organism>
<gene>
    <name evidence="1" type="ORF">MSSD14B_35630</name>
</gene>
<name>A0A5M3Q3Q7_9GAMM</name>
<dbReference type="Proteomes" id="UP000387223">
    <property type="component" value="Unassembled WGS sequence"/>
</dbReference>
<dbReference type="EMBL" id="BGZI01000029">
    <property type="protein sequence ID" value="GBO89895.1"/>
    <property type="molecule type" value="Genomic_DNA"/>
</dbReference>
<dbReference type="InterPro" id="IPR043773">
    <property type="entry name" value="JetA"/>
</dbReference>